<sequence>EPLRSIIPFQTYDKNGYPTLTALLIHAFLFILIVRLFMIIKLPGISK</sequence>
<gene>
    <name evidence="2" type="ORF">S01H1_73262</name>
</gene>
<name>X0WW68_9ZZZZ</name>
<reference evidence="2" key="1">
    <citation type="journal article" date="2014" name="Front. Microbiol.">
        <title>High frequency of phylogenetically diverse reductive dehalogenase-homologous genes in deep subseafloor sedimentary metagenomes.</title>
        <authorList>
            <person name="Kawai M."/>
            <person name="Futagami T."/>
            <person name="Toyoda A."/>
            <person name="Takaki Y."/>
            <person name="Nishi S."/>
            <person name="Hori S."/>
            <person name="Arai W."/>
            <person name="Tsubouchi T."/>
            <person name="Morono Y."/>
            <person name="Uchiyama I."/>
            <person name="Ito T."/>
            <person name="Fujiyama A."/>
            <person name="Inagaki F."/>
            <person name="Takami H."/>
        </authorList>
    </citation>
    <scope>NUCLEOTIDE SEQUENCE</scope>
    <source>
        <strain evidence="2">Expedition CK06-06</strain>
    </source>
</reference>
<accession>X0WW68</accession>
<feature type="non-terminal residue" evidence="2">
    <location>
        <position position="1"/>
    </location>
</feature>
<keyword evidence="1" id="KW-1133">Transmembrane helix</keyword>
<keyword evidence="1" id="KW-0472">Membrane</keyword>
<dbReference type="AlphaFoldDB" id="X0WW68"/>
<protein>
    <submittedName>
        <fullName evidence="2">Uncharacterized protein</fullName>
    </submittedName>
</protein>
<evidence type="ECO:0000256" key="1">
    <source>
        <dbReference type="SAM" id="Phobius"/>
    </source>
</evidence>
<dbReference type="EMBL" id="BARS01048940">
    <property type="protein sequence ID" value="GAG28688.1"/>
    <property type="molecule type" value="Genomic_DNA"/>
</dbReference>
<feature type="transmembrane region" description="Helical" evidence="1">
    <location>
        <begin position="20"/>
        <end position="40"/>
    </location>
</feature>
<evidence type="ECO:0000313" key="2">
    <source>
        <dbReference type="EMBL" id="GAG28688.1"/>
    </source>
</evidence>
<proteinExistence type="predicted"/>
<organism evidence="2">
    <name type="scientific">marine sediment metagenome</name>
    <dbReference type="NCBI Taxonomy" id="412755"/>
    <lineage>
        <taxon>unclassified sequences</taxon>
        <taxon>metagenomes</taxon>
        <taxon>ecological metagenomes</taxon>
    </lineage>
</organism>
<comment type="caution">
    <text evidence="2">The sequence shown here is derived from an EMBL/GenBank/DDBJ whole genome shotgun (WGS) entry which is preliminary data.</text>
</comment>
<keyword evidence="1" id="KW-0812">Transmembrane</keyword>